<dbReference type="Proteomes" id="UP000028839">
    <property type="component" value="Unassembled WGS sequence"/>
</dbReference>
<accession>A0A0E2YWV1</accession>
<evidence type="ECO:0000313" key="2">
    <source>
        <dbReference type="EMBL" id="KFI17928.1"/>
    </source>
</evidence>
<comment type="caution">
    <text evidence="2">The sequence shown here is derived from an EMBL/GenBank/DDBJ whole genome shotgun (WGS) entry which is preliminary data.</text>
</comment>
<evidence type="ECO:0000259" key="1">
    <source>
        <dbReference type="Pfam" id="PF05226"/>
    </source>
</evidence>
<sequence>SALFQLRGAIKAPDEVVVVALDQQSATQLKLHVKPRLWPRNIHARLIDQLAAAGASAIIFDLIFDTPSDIPEQDEELANAIKRAGNVLLVERLDYQDSGSLNQLDGITYQAFIQEGATQLLPIIGEAAKARAPFTLPKAERVHHYWT</sequence>
<gene>
    <name evidence="2" type="ORF">IB75_17365</name>
</gene>
<dbReference type="EMBL" id="JPGN01000279">
    <property type="protein sequence ID" value="KFI17928.1"/>
    <property type="molecule type" value="Genomic_DNA"/>
</dbReference>
<evidence type="ECO:0000313" key="3">
    <source>
        <dbReference type="Proteomes" id="UP000028839"/>
    </source>
</evidence>
<dbReference type="Pfam" id="PF05226">
    <property type="entry name" value="CHASE2"/>
    <property type="match status" value="1"/>
</dbReference>
<feature type="domain" description="CHASE2" evidence="1">
    <location>
        <begin position="3"/>
        <end position="101"/>
    </location>
</feature>
<feature type="non-terminal residue" evidence="2">
    <location>
        <position position="147"/>
    </location>
</feature>
<protein>
    <submittedName>
        <fullName evidence="2">Guanylate cyclase</fullName>
    </submittedName>
</protein>
<name>A0A0E2YWV1_9GAMM</name>
<organism evidence="2 3">
    <name type="scientific">Nitrosococcus oceani C-27</name>
    <dbReference type="NCBI Taxonomy" id="314279"/>
    <lineage>
        <taxon>Bacteria</taxon>
        <taxon>Pseudomonadati</taxon>
        <taxon>Pseudomonadota</taxon>
        <taxon>Gammaproteobacteria</taxon>
        <taxon>Chromatiales</taxon>
        <taxon>Chromatiaceae</taxon>
        <taxon>Nitrosococcus</taxon>
    </lineage>
</organism>
<dbReference type="InterPro" id="IPR007890">
    <property type="entry name" value="CHASE2"/>
</dbReference>
<proteinExistence type="predicted"/>
<dbReference type="AlphaFoldDB" id="A0A0E2YWV1"/>
<feature type="non-terminal residue" evidence="2">
    <location>
        <position position="1"/>
    </location>
</feature>
<reference evidence="2 3" key="1">
    <citation type="submission" date="2014-07" db="EMBL/GenBank/DDBJ databases">
        <title>Comparative analysis of Nitrosococcus oceani genome inventories of strains from Pacific and Atlantic gyres.</title>
        <authorList>
            <person name="Lim C.K."/>
            <person name="Wang L."/>
            <person name="Sayavedra-Soto L.A."/>
            <person name="Klotz M.G."/>
        </authorList>
    </citation>
    <scope>NUCLEOTIDE SEQUENCE [LARGE SCALE GENOMIC DNA]</scope>
    <source>
        <strain evidence="2 3">C-27</strain>
    </source>
</reference>